<evidence type="ECO:0000313" key="4">
    <source>
        <dbReference type="Proteomes" id="UP001230426"/>
    </source>
</evidence>
<evidence type="ECO:0000256" key="2">
    <source>
        <dbReference type="SAM" id="Phobius"/>
    </source>
</evidence>
<keyword evidence="4" id="KW-1185">Reference proteome</keyword>
<feature type="compositionally biased region" description="Pro residues" evidence="1">
    <location>
        <begin position="275"/>
        <end position="285"/>
    </location>
</feature>
<reference evidence="3 4" key="1">
    <citation type="submission" date="2023-07" db="EMBL/GenBank/DDBJ databases">
        <title>Sequencing the genomes of 1000 actinobacteria strains.</title>
        <authorList>
            <person name="Klenk H.-P."/>
        </authorList>
    </citation>
    <scope>NUCLEOTIDE SEQUENCE [LARGE SCALE GENOMIC DNA]</scope>
    <source>
        <strain evidence="3 4">DSM 44109</strain>
    </source>
</reference>
<feature type="compositionally biased region" description="Basic and acidic residues" evidence="1">
    <location>
        <begin position="375"/>
        <end position="389"/>
    </location>
</feature>
<evidence type="ECO:0008006" key="5">
    <source>
        <dbReference type="Google" id="ProtNLM"/>
    </source>
</evidence>
<evidence type="ECO:0000256" key="1">
    <source>
        <dbReference type="SAM" id="MobiDB-lite"/>
    </source>
</evidence>
<dbReference type="Proteomes" id="UP001230426">
    <property type="component" value="Unassembled WGS sequence"/>
</dbReference>
<gene>
    <name evidence="3" type="ORF">J2S55_002426</name>
</gene>
<keyword evidence="2" id="KW-1133">Transmembrane helix</keyword>
<feature type="compositionally biased region" description="Basic and acidic residues" evidence="1">
    <location>
        <begin position="316"/>
        <end position="326"/>
    </location>
</feature>
<feature type="transmembrane region" description="Helical" evidence="2">
    <location>
        <begin position="76"/>
        <end position="94"/>
    </location>
</feature>
<evidence type="ECO:0000313" key="3">
    <source>
        <dbReference type="EMBL" id="MDP9863160.1"/>
    </source>
</evidence>
<feature type="compositionally biased region" description="Low complexity" evidence="1">
    <location>
        <begin position="358"/>
        <end position="371"/>
    </location>
</feature>
<feature type="compositionally biased region" description="Low complexity" evidence="1">
    <location>
        <begin position="209"/>
        <end position="226"/>
    </location>
</feature>
<feature type="region of interest" description="Disordered" evidence="1">
    <location>
        <begin position="1"/>
        <end position="25"/>
    </location>
</feature>
<feature type="compositionally biased region" description="Basic and acidic residues" evidence="1">
    <location>
        <begin position="412"/>
        <end position="425"/>
    </location>
</feature>
<feature type="transmembrane region" description="Helical" evidence="2">
    <location>
        <begin position="35"/>
        <end position="56"/>
    </location>
</feature>
<keyword evidence="2" id="KW-0472">Membrane</keyword>
<keyword evidence="2" id="KW-0812">Transmembrane</keyword>
<organism evidence="3 4">
    <name type="scientific">Streptosporangium brasiliense</name>
    <dbReference type="NCBI Taxonomy" id="47480"/>
    <lineage>
        <taxon>Bacteria</taxon>
        <taxon>Bacillati</taxon>
        <taxon>Actinomycetota</taxon>
        <taxon>Actinomycetes</taxon>
        <taxon>Streptosporangiales</taxon>
        <taxon>Streptosporangiaceae</taxon>
        <taxon>Streptosporangium</taxon>
    </lineage>
</organism>
<feature type="transmembrane region" description="Helical" evidence="2">
    <location>
        <begin position="106"/>
        <end position="129"/>
    </location>
</feature>
<protein>
    <recommendedName>
        <fullName evidence="5">DUF2637 domain-containing protein</fullName>
    </recommendedName>
</protein>
<dbReference type="RefSeq" id="WP_306859819.1">
    <property type="nucleotide sequence ID" value="NZ_JAUSRB010000002.1"/>
</dbReference>
<name>A0ABT9R1Q3_9ACTN</name>
<comment type="caution">
    <text evidence="3">The sequence shown here is derived from an EMBL/GenBank/DDBJ whole genome shotgun (WGS) entry which is preliminary data.</text>
</comment>
<feature type="transmembrane region" description="Helical" evidence="2">
    <location>
        <begin position="135"/>
        <end position="156"/>
    </location>
</feature>
<accession>A0ABT9R1Q3</accession>
<proteinExistence type="predicted"/>
<sequence length="445" mass="45824">MDVKSPAAAGSVSRPSPAPSQPAEPSRAAVALRRAGIAVAGVGVAGLTAAACVLSFQDLRALALAGEADPRFDYLYPAAFDALLAIAMIGVLLLRGGRWLVRLQAGVVLTLLFAAAAAAEVTTAVRATVDARQAAVVVAVAPWVMLLLALWLWLLLIKHAAARRTAADAASAGHGRDIVPFPEADLPTAEYPAQPDRSARTRPAPPARPDQSAQPAQPALPVQPGQHPSVEVALDPQAAPPLESVPHHDLPPTEPVVGPTPAPETPEVDELPEAPGAPAPAPGPAKPMRWGDLVRPRQGDLLVHPPRPAVPEQPEPESRVSERVETWDAGAEPAREPEAEVGDLDADTQPIRTIAGEPSPSRSSAQSSDSAPDPDPAHGAEAADHEERAAAAADVPGPHDEDGAETAAGHGADGKDEKDEKDGKGGEAAAPPSGRMRSTPTPPEE</sequence>
<feature type="region of interest" description="Disordered" evidence="1">
    <location>
        <begin position="172"/>
        <end position="445"/>
    </location>
</feature>
<feature type="compositionally biased region" description="Pro residues" evidence="1">
    <location>
        <begin position="252"/>
        <end position="264"/>
    </location>
</feature>
<dbReference type="EMBL" id="JAUSRB010000002">
    <property type="protein sequence ID" value="MDP9863160.1"/>
    <property type="molecule type" value="Genomic_DNA"/>
</dbReference>